<dbReference type="InterPro" id="IPR009075">
    <property type="entry name" value="AcylCo_DH/oxidase_C"/>
</dbReference>
<dbReference type="GO" id="GO:0003995">
    <property type="term" value="F:acyl-CoA dehydrogenase activity"/>
    <property type="evidence" value="ECO:0007669"/>
    <property type="project" value="TreeGrafter"/>
</dbReference>
<protein>
    <submittedName>
        <fullName evidence="9">Acyl-CoA dehydrogenase</fullName>
    </submittedName>
</protein>
<evidence type="ECO:0000259" key="7">
    <source>
        <dbReference type="Pfam" id="PF02770"/>
    </source>
</evidence>
<dbReference type="Gene3D" id="1.10.540.10">
    <property type="entry name" value="Acyl-CoA dehydrogenase/oxidase, N-terminal domain"/>
    <property type="match status" value="1"/>
</dbReference>
<feature type="domain" description="Acyl-CoA dehydrogenase/oxidase C-terminal" evidence="6">
    <location>
        <begin position="225"/>
        <end position="369"/>
    </location>
</feature>
<evidence type="ECO:0000313" key="9">
    <source>
        <dbReference type="EMBL" id="TMR05528.1"/>
    </source>
</evidence>
<proteinExistence type="inferred from homology"/>
<dbReference type="Pfam" id="PF02771">
    <property type="entry name" value="Acyl-CoA_dh_N"/>
    <property type="match status" value="1"/>
</dbReference>
<dbReference type="RefSeq" id="WP_138644097.1">
    <property type="nucleotide sequence ID" value="NZ_VCKW01000021.1"/>
</dbReference>
<evidence type="ECO:0000313" key="10">
    <source>
        <dbReference type="Proteomes" id="UP000309174"/>
    </source>
</evidence>
<evidence type="ECO:0000256" key="3">
    <source>
        <dbReference type="ARBA" id="ARBA00022630"/>
    </source>
</evidence>
<evidence type="ECO:0000259" key="8">
    <source>
        <dbReference type="Pfam" id="PF02771"/>
    </source>
</evidence>
<dbReference type="InterPro" id="IPR036250">
    <property type="entry name" value="AcylCo_DH-like_C"/>
</dbReference>
<evidence type="ECO:0000256" key="4">
    <source>
        <dbReference type="ARBA" id="ARBA00022827"/>
    </source>
</evidence>
<dbReference type="Gene3D" id="2.40.110.10">
    <property type="entry name" value="Butyryl-CoA Dehydrogenase, subunit A, domain 2"/>
    <property type="match status" value="1"/>
</dbReference>
<name>A0A5C4JJM4_9ACTN</name>
<dbReference type="Proteomes" id="UP000309174">
    <property type="component" value="Unassembled WGS sequence"/>
</dbReference>
<dbReference type="OrthoDB" id="9770681at2"/>
<organism evidence="9 10">
    <name type="scientific">Actinomadura soli</name>
    <dbReference type="NCBI Taxonomy" id="2508997"/>
    <lineage>
        <taxon>Bacteria</taxon>
        <taxon>Bacillati</taxon>
        <taxon>Actinomycetota</taxon>
        <taxon>Actinomycetes</taxon>
        <taxon>Streptosporangiales</taxon>
        <taxon>Thermomonosporaceae</taxon>
        <taxon>Actinomadura</taxon>
    </lineage>
</organism>
<dbReference type="Pfam" id="PF00441">
    <property type="entry name" value="Acyl-CoA_dh_1"/>
    <property type="match status" value="1"/>
</dbReference>
<keyword evidence="5" id="KW-0560">Oxidoreductase</keyword>
<dbReference type="CDD" id="cd00567">
    <property type="entry name" value="ACAD"/>
    <property type="match status" value="1"/>
</dbReference>
<evidence type="ECO:0000256" key="2">
    <source>
        <dbReference type="ARBA" id="ARBA00009347"/>
    </source>
</evidence>
<feature type="domain" description="Acyl-CoA dehydrogenase/oxidase N-terminal" evidence="8">
    <location>
        <begin position="6"/>
        <end position="115"/>
    </location>
</feature>
<keyword evidence="3 5" id="KW-0285">Flavoprotein</keyword>
<keyword evidence="4 5" id="KW-0274">FAD</keyword>
<dbReference type="GO" id="GO:0046359">
    <property type="term" value="P:butyrate catabolic process"/>
    <property type="evidence" value="ECO:0007669"/>
    <property type="project" value="TreeGrafter"/>
</dbReference>
<evidence type="ECO:0000256" key="1">
    <source>
        <dbReference type="ARBA" id="ARBA00001974"/>
    </source>
</evidence>
<evidence type="ECO:0000259" key="6">
    <source>
        <dbReference type="Pfam" id="PF00441"/>
    </source>
</evidence>
<dbReference type="GO" id="GO:0050660">
    <property type="term" value="F:flavin adenine dinucleotide binding"/>
    <property type="evidence" value="ECO:0007669"/>
    <property type="project" value="InterPro"/>
</dbReference>
<dbReference type="SUPFAM" id="SSF56645">
    <property type="entry name" value="Acyl-CoA dehydrogenase NM domain-like"/>
    <property type="match status" value="1"/>
</dbReference>
<sequence length="380" mass="41202">MEFTLTPEQRALRDSARRLAEDRFAAKAFQRSGFAWDSARDLAAAGFTGIMIDESDGGQGGTLLDAVLVMEAVSKVCPHSGDAVQATNFGAIRQVAMLGSAKLKAELLPRLLSGEALISAGMSEPGAGSALTEMRTTARYDGDEVVLDGQKCWTSHGPEATHLVLWCRFGPSSRDIGAVVVPADAPGFTRGATEHYMSGEPHCMSYLDGCRVPRHNVLADRDALRRLMTVFGIERVGNAVRALALAQSAFERAVEHAKTREQFGRPLCEFQGLQWKFADMYVQLEAARLLVYRAAAGAAAGPPDPMEATTAKLYANEAAFRVANDALQTLGASGYSTELPLEYLVRRIRGWMIAGGTVEMLRNRLAEGIFDRRFSQRVPS</sequence>
<dbReference type="Gene3D" id="1.20.140.10">
    <property type="entry name" value="Butyryl-CoA Dehydrogenase, subunit A, domain 3"/>
    <property type="match status" value="1"/>
</dbReference>
<comment type="caution">
    <text evidence="9">The sequence shown here is derived from an EMBL/GenBank/DDBJ whole genome shotgun (WGS) entry which is preliminary data.</text>
</comment>
<comment type="similarity">
    <text evidence="2 5">Belongs to the acyl-CoA dehydrogenase family.</text>
</comment>
<dbReference type="InterPro" id="IPR006091">
    <property type="entry name" value="Acyl-CoA_Oxase/DH_mid-dom"/>
</dbReference>
<dbReference type="PANTHER" id="PTHR43884">
    <property type="entry name" value="ACYL-COA DEHYDROGENASE"/>
    <property type="match status" value="1"/>
</dbReference>
<dbReference type="PANTHER" id="PTHR43884:SF12">
    <property type="entry name" value="ISOVALERYL-COA DEHYDROGENASE, MITOCHONDRIAL-RELATED"/>
    <property type="match status" value="1"/>
</dbReference>
<dbReference type="AlphaFoldDB" id="A0A5C4JJM4"/>
<dbReference type="Pfam" id="PF02770">
    <property type="entry name" value="Acyl-CoA_dh_M"/>
    <property type="match status" value="1"/>
</dbReference>
<dbReference type="InterPro" id="IPR037069">
    <property type="entry name" value="AcylCoA_DH/ox_N_sf"/>
</dbReference>
<dbReference type="InterPro" id="IPR009100">
    <property type="entry name" value="AcylCoA_DH/oxidase_NM_dom_sf"/>
</dbReference>
<reference evidence="9 10" key="1">
    <citation type="submission" date="2019-05" db="EMBL/GenBank/DDBJ databases">
        <title>Draft genome sequence of Actinomadura sp. 14C53.</title>
        <authorList>
            <person name="Saricaoglu S."/>
            <person name="Isik K."/>
        </authorList>
    </citation>
    <scope>NUCLEOTIDE SEQUENCE [LARGE SCALE GENOMIC DNA]</scope>
    <source>
        <strain evidence="9 10">14C53</strain>
    </source>
</reference>
<gene>
    <name evidence="9" type="ORF">ETD83_06285</name>
</gene>
<dbReference type="InterPro" id="IPR046373">
    <property type="entry name" value="Acyl-CoA_Oxase/DH_mid-dom_sf"/>
</dbReference>
<accession>A0A5C4JJM4</accession>
<dbReference type="GO" id="GO:0033539">
    <property type="term" value="P:fatty acid beta-oxidation using acyl-CoA dehydrogenase"/>
    <property type="evidence" value="ECO:0007669"/>
    <property type="project" value="TreeGrafter"/>
</dbReference>
<keyword evidence="10" id="KW-1185">Reference proteome</keyword>
<comment type="cofactor">
    <cofactor evidence="1 5">
        <name>FAD</name>
        <dbReference type="ChEBI" id="CHEBI:57692"/>
    </cofactor>
</comment>
<dbReference type="SUPFAM" id="SSF47203">
    <property type="entry name" value="Acyl-CoA dehydrogenase C-terminal domain-like"/>
    <property type="match status" value="1"/>
</dbReference>
<dbReference type="InterPro" id="IPR013786">
    <property type="entry name" value="AcylCoA_DH/ox_N"/>
</dbReference>
<feature type="domain" description="Acyl-CoA oxidase/dehydrogenase middle" evidence="7">
    <location>
        <begin position="120"/>
        <end position="207"/>
    </location>
</feature>
<evidence type="ECO:0000256" key="5">
    <source>
        <dbReference type="RuleBase" id="RU362125"/>
    </source>
</evidence>
<dbReference type="EMBL" id="VCKW01000021">
    <property type="protein sequence ID" value="TMR05528.1"/>
    <property type="molecule type" value="Genomic_DNA"/>
</dbReference>